<keyword evidence="3" id="KW-1185">Reference proteome</keyword>
<reference evidence="2" key="2">
    <citation type="journal article" date="2023" name="Int. J. Mol. Sci.">
        <title>De Novo Assembly and Annotation of 11 Diverse Shrub Willow (Salix) Genomes Reveals Novel Gene Organization in Sex-Linked Regions.</title>
        <authorList>
            <person name="Hyden B."/>
            <person name="Feng K."/>
            <person name="Yates T.B."/>
            <person name="Jawdy S."/>
            <person name="Cereghino C."/>
            <person name="Smart L.B."/>
            <person name="Muchero W."/>
        </authorList>
    </citation>
    <scope>NUCLEOTIDE SEQUENCE</scope>
    <source>
        <tissue evidence="2">Shoot tip</tissue>
    </source>
</reference>
<accession>A0A9Q0TS29</accession>
<comment type="caution">
    <text evidence="2">The sequence shown here is derived from an EMBL/GenBank/DDBJ whole genome shotgun (WGS) entry which is preliminary data.</text>
</comment>
<dbReference type="Pfam" id="PF00804">
    <property type="entry name" value="Syntaxin"/>
    <property type="match status" value="1"/>
</dbReference>
<protein>
    <submittedName>
        <fullName evidence="2">SYNTAXIN-112</fullName>
    </submittedName>
</protein>
<dbReference type="EMBL" id="JAPFFM010000014">
    <property type="protein sequence ID" value="KAJ6716781.1"/>
    <property type="molecule type" value="Genomic_DNA"/>
</dbReference>
<dbReference type="AlphaFoldDB" id="A0A9Q0TS29"/>
<proteinExistence type="predicted"/>
<reference evidence="2" key="1">
    <citation type="submission" date="2022-11" db="EMBL/GenBank/DDBJ databases">
        <authorList>
            <person name="Hyden B.L."/>
            <person name="Feng K."/>
            <person name="Yates T."/>
            <person name="Jawdy S."/>
            <person name="Smart L.B."/>
            <person name="Muchero W."/>
        </authorList>
    </citation>
    <scope>NUCLEOTIDE SEQUENCE</scope>
    <source>
        <tissue evidence="2">Shoot tip</tissue>
    </source>
</reference>
<gene>
    <name evidence="2" type="ORF">OIU74_009330</name>
</gene>
<evidence type="ECO:0000259" key="1">
    <source>
        <dbReference type="Pfam" id="PF00804"/>
    </source>
</evidence>
<evidence type="ECO:0000313" key="2">
    <source>
        <dbReference type="EMBL" id="KAJ6716781.1"/>
    </source>
</evidence>
<dbReference type="GO" id="GO:0016020">
    <property type="term" value="C:membrane"/>
    <property type="evidence" value="ECO:0007669"/>
    <property type="project" value="InterPro"/>
</dbReference>
<organism evidence="2 3">
    <name type="scientific">Salix koriyanagi</name>
    <dbReference type="NCBI Taxonomy" id="2511006"/>
    <lineage>
        <taxon>Eukaryota</taxon>
        <taxon>Viridiplantae</taxon>
        <taxon>Streptophyta</taxon>
        <taxon>Embryophyta</taxon>
        <taxon>Tracheophyta</taxon>
        <taxon>Spermatophyta</taxon>
        <taxon>Magnoliopsida</taxon>
        <taxon>eudicotyledons</taxon>
        <taxon>Gunneridae</taxon>
        <taxon>Pentapetalae</taxon>
        <taxon>rosids</taxon>
        <taxon>fabids</taxon>
        <taxon>Malpighiales</taxon>
        <taxon>Salicaceae</taxon>
        <taxon>Saliceae</taxon>
        <taxon>Salix</taxon>
    </lineage>
</organism>
<dbReference type="Proteomes" id="UP001151752">
    <property type="component" value="Chromosome 9"/>
</dbReference>
<dbReference type="InterPro" id="IPR006011">
    <property type="entry name" value="Syntaxin_N"/>
</dbReference>
<feature type="domain" description="Syntaxin N-terminal" evidence="1">
    <location>
        <begin position="39"/>
        <end position="82"/>
    </location>
</feature>
<sequence>MNDLMTKSFLDYVDLKKQVMEDIQSEQDLEMGKSDSTDEQNLSKFFEEVKAIKIDMEEITNLLIDLQDLNEESRSTHSAKVFERN</sequence>
<name>A0A9Q0TS29_9ROSI</name>
<evidence type="ECO:0000313" key="3">
    <source>
        <dbReference type="Proteomes" id="UP001151752"/>
    </source>
</evidence>